<dbReference type="Pfam" id="PF01579">
    <property type="entry name" value="DUF19"/>
    <property type="match status" value="1"/>
</dbReference>
<dbReference type="InParanoid" id="E3M058"/>
<protein>
    <recommendedName>
        <fullName evidence="2">T20D4.11-like domain-containing protein</fullName>
    </recommendedName>
</protein>
<dbReference type="GeneID" id="9824131"/>
<dbReference type="InterPro" id="IPR002542">
    <property type="entry name" value="T20D4.11-like_dom"/>
</dbReference>
<dbReference type="AlphaFoldDB" id="E3M058"/>
<dbReference type="eggNOG" id="ENOG502TJPV">
    <property type="taxonomic scope" value="Eukaryota"/>
</dbReference>
<dbReference type="KEGG" id="crq:GCK72_018935"/>
<dbReference type="Proteomes" id="UP000008281">
    <property type="component" value="Unassembled WGS sequence"/>
</dbReference>
<dbReference type="OMA" id="IARNSTC"/>
<evidence type="ECO:0000313" key="3">
    <source>
        <dbReference type="EMBL" id="EFO87837.1"/>
    </source>
</evidence>
<dbReference type="InterPro" id="IPR016638">
    <property type="entry name" value="UPF0376"/>
</dbReference>
<proteinExistence type="predicted"/>
<dbReference type="OrthoDB" id="5899294at2759"/>
<evidence type="ECO:0000313" key="4">
    <source>
        <dbReference type="Proteomes" id="UP000008281"/>
    </source>
</evidence>
<dbReference type="RefSeq" id="XP_003110544.2">
    <property type="nucleotide sequence ID" value="XM_003110496.2"/>
</dbReference>
<feature type="domain" description="T20D4.11-like" evidence="2">
    <location>
        <begin position="34"/>
        <end position="185"/>
    </location>
</feature>
<evidence type="ECO:0000256" key="1">
    <source>
        <dbReference type="SAM" id="SignalP"/>
    </source>
</evidence>
<dbReference type="PANTHER" id="PTHR21453:SF7">
    <property type="entry name" value="DUF19 DOMAIN-CONTAINING PROTEIN"/>
    <property type="match status" value="1"/>
</dbReference>
<keyword evidence="1" id="KW-0732">Signal</keyword>
<name>E3M058_CAERE</name>
<feature type="chain" id="PRO_5003174891" description="T20D4.11-like domain-containing protein" evidence="1">
    <location>
        <begin position="21"/>
        <end position="187"/>
    </location>
</feature>
<dbReference type="HOGENOM" id="CLU_078890_3_0_1"/>
<feature type="signal peptide" evidence="1">
    <location>
        <begin position="1"/>
        <end position="20"/>
    </location>
</feature>
<gene>
    <name evidence="3" type="ORF">CRE_05593</name>
</gene>
<reference evidence="3" key="1">
    <citation type="submission" date="2007-07" db="EMBL/GenBank/DDBJ databases">
        <title>PCAP assembly of the Caenorhabditis remanei genome.</title>
        <authorList>
            <consortium name="The Caenorhabditis remanei Sequencing Consortium"/>
            <person name="Wilson R.K."/>
        </authorList>
    </citation>
    <scope>NUCLEOTIDE SEQUENCE [LARGE SCALE GENOMIC DNA]</scope>
    <source>
        <strain evidence="3">PB4641</strain>
    </source>
</reference>
<dbReference type="EMBL" id="DS268420">
    <property type="protein sequence ID" value="EFO87837.1"/>
    <property type="molecule type" value="Genomic_DNA"/>
</dbReference>
<dbReference type="CTD" id="9824131"/>
<keyword evidence="4" id="KW-1185">Reference proteome</keyword>
<evidence type="ECO:0000259" key="2">
    <source>
        <dbReference type="Pfam" id="PF01579"/>
    </source>
</evidence>
<dbReference type="PANTHER" id="PTHR21453">
    <property type="entry name" value="DUF19 DOMAIN-CONTAINING PROTEIN-RELATED-RELATED"/>
    <property type="match status" value="1"/>
</dbReference>
<dbReference type="PIRSF" id="PIRSF015697">
    <property type="entry name" value="UCP015697"/>
    <property type="match status" value="1"/>
</dbReference>
<accession>E3M058</accession>
<sequence length="187" mass="21106">MTVAFRLYILTIFFVSRIFGSDDVVCVPAEGGNEQCIESFNGVRENILLLNQTIKENIGKLNKHCQEFEKCSETLKCGAEKELIDLVDDVNAFCEASIFRHTPLFEKCDEKLIARNSTCVNDWNPLPALGDDSLINEDLRKTACNEFFGKDNCLEKEMSEACGVEVWNGFKKNQLALIRITGSCEFD</sequence>
<organism evidence="4">
    <name type="scientific">Caenorhabditis remanei</name>
    <name type="common">Caenorhabditis vulgaris</name>
    <dbReference type="NCBI Taxonomy" id="31234"/>
    <lineage>
        <taxon>Eukaryota</taxon>
        <taxon>Metazoa</taxon>
        <taxon>Ecdysozoa</taxon>
        <taxon>Nematoda</taxon>
        <taxon>Chromadorea</taxon>
        <taxon>Rhabditida</taxon>
        <taxon>Rhabditina</taxon>
        <taxon>Rhabditomorpha</taxon>
        <taxon>Rhabditoidea</taxon>
        <taxon>Rhabditidae</taxon>
        <taxon>Peloderinae</taxon>
        <taxon>Caenorhabditis</taxon>
    </lineage>
</organism>